<feature type="domain" description="DhaL" evidence="13">
    <location>
        <begin position="382"/>
        <end position="583"/>
    </location>
</feature>
<keyword evidence="6 15" id="KW-0418">Kinase</keyword>
<evidence type="ECO:0000259" key="14">
    <source>
        <dbReference type="PROSITE" id="PS51481"/>
    </source>
</evidence>
<dbReference type="Gene3D" id="1.25.40.340">
    <property type="match status" value="1"/>
</dbReference>
<keyword evidence="7" id="KW-0319">Glycerol metabolism</keyword>
<dbReference type="GO" id="GO:0050354">
    <property type="term" value="F:triokinase activity"/>
    <property type="evidence" value="ECO:0007669"/>
    <property type="project" value="UniProtKB-EC"/>
</dbReference>
<evidence type="ECO:0000256" key="2">
    <source>
        <dbReference type="ARBA" id="ARBA00004778"/>
    </source>
</evidence>
<comment type="catalytic activity">
    <reaction evidence="9">
        <text>D-glyceraldehyde + ATP = D-glyceraldehyde 3-phosphate + ADP + H(+)</text>
        <dbReference type="Rhea" id="RHEA:13941"/>
        <dbReference type="ChEBI" id="CHEBI:15378"/>
        <dbReference type="ChEBI" id="CHEBI:17378"/>
        <dbReference type="ChEBI" id="CHEBI:30616"/>
        <dbReference type="ChEBI" id="CHEBI:59776"/>
        <dbReference type="ChEBI" id="CHEBI:456216"/>
        <dbReference type="EC" id="2.7.1.28"/>
    </reaction>
</comment>
<sequence length="586" mass="61362">MAHKHLVNDPATLVVDSLKGLATLNPTIQFDETHRVVYRKNAKSRVSLLSGGGSGHEPAHAGFVGEGLLDAAVCGNIFASPNVAQIRRGVDLVTGEKGSLIVVMNYTGDALHFGLAAEQYRAKGGPGDVRVLMVGDDVAVGRQQGSIVGRRGLAGTILVYKIASALSDRGAELDAVEDVAKYATTRLGTLGVGLDHCNVPGTKAGESHLSADQVELGMGIHNEPGTSKIAIPKVSELVGEMLGRIVDTTDADRSFVDFKHDGSDEVVLLVNNLGSISELELGGITNEAVKWLDNKRIQTRRVLAGTYMTSLNMPGFSLTLLLLPRSGDKYSSQQILELLDAPASAPGWAWSSKAEPGKVGAKTQEAVAAKGREVDLAPADGTAFLDAITRACHAVIEAEPELTKQDQIAGDGDAGLTLEAGAKGILKAIKEGKLTGKNAIEDVGVIAEVVEEDMGGTSGALYSIFFAGLGKALRDEAGKGAKSTTPEVWSAAAEGALQTLYKYTRARPPSRTLVDPLEAFVAALPAKGLSAAADDAHAAADKTKELVAKAGRGAYVNQEDLKKREVPDPGAWGIWRIVDGLRGYVA</sequence>
<dbReference type="InterPro" id="IPR004006">
    <property type="entry name" value="DhaK_dom"/>
</dbReference>
<dbReference type="PROSITE" id="PS51481">
    <property type="entry name" value="DHAK"/>
    <property type="match status" value="1"/>
</dbReference>
<dbReference type="NCBIfam" id="TIGR02361">
    <property type="entry name" value="dak_ATP"/>
    <property type="match status" value="1"/>
</dbReference>
<dbReference type="PANTHER" id="PTHR28629:SF14">
    <property type="entry name" value="DIHYDROXYACETONE KINASE 1"/>
    <property type="match status" value="1"/>
</dbReference>
<dbReference type="FunFam" id="3.40.50.10440:FF:000001">
    <property type="entry name" value="Dihydroxyacetone kinase, DhaK subunit"/>
    <property type="match status" value="1"/>
</dbReference>
<dbReference type="SMART" id="SM01120">
    <property type="entry name" value="Dak2"/>
    <property type="match status" value="1"/>
</dbReference>
<evidence type="ECO:0000256" key="3">
    <source>
        <dbReference type="ARBA" id="ARBA00008757"/>
    </source>
</evidence>
<dbReference type="FunFam" id="3.30.1180.20:FF:000001">
    <property type="entry name" value="Dihydroxyacetone kinase 1"/>
    <property type="match status" value="1"/>
</dbReference>
<dbReference type="InterPro" id="IPR004007">
    <property type="entry name" value="DhaL_dom"/>
</dbReference>
<dbReference type="PANTHER" id="PTHR28629">
    <property type="entry name" value="TRIOKINASE/FMN CYCLASE"/>
    <property type="match status" value="1"/>
</dbReference>
<dbReference type="Pfam" id="PF02734">
    <property type="entry name" value="Dak2"/>
    <property type="match status" value="1"/>
</dbReference>
<feature type="active site" description="Tele-hemiaminal-histidine intermediate" evidence="11">
    <location>
        <position position="221"/>
    </location>
</feature>
<dbReference type="GO" id="GO:0019563">
    <property type="term" value="P:glycerol catabolic process"/>
    <property type="evidence" value="ECO:0007669"/>
    <property type="project" value="TreeGrafter"/>
</dbReference>
<dbReference type="AlphaFoldDB" id="A0AAD9CY39"/>
<dbReference type="InterPro" id="IPR036117">
    <property type="entry name" value="DhaL_dom_sf"/>
</dbReference>
<dbReference type="InterPro" id="IPR012734">
    <property type="entry name" value="DhaK_ATP"/>
</dbReference>
<dbReference type="EMBL" id="JAODAN010000005">
    <property type="protein sequence ID" value="KAK1924227.1"/>
    <property type="molecule type" value="Genomic_DNA"/>
</dbReference>
<dbReference type="SUPFAM" id="SSF101473">
    <property type="entry name" value="DhaL-like"/>
    <property type="match status" value="1"/>
</dbReference>
<dbReference type="SUPFAM" id="SSF82549">
    <property type="entry name" value="DAK1/DegV-like"/>
    <property type="match status" value="1"/>
</dbReference>
<dbReference type="FunFam" id="1.25.40.340:FF:000001">
    <property type="entry name" value="Dihydroxyacetone kinase 1"/>
    <property type="match status" value="1"/>
</dbReference>
<evidence type="ECO:0000256" key="1">
    <source>
        <dbReference type="ARBA" id="ARBA00003264"/>
    </source>
</evidence>
<feature type="binding site" evidence="12">
    <location>
        <begin position="53"/>
        <end position="56"/>
    </location>
    <ligand>
        <name>substrate</name>
    </ligand>
</feature>
<keyword evidence="8" id="KW-0067">ATP-binding</keyword>
<dbReference type="InterPro" id="IPR050861">
    <property type="entry name" value="Dihydroxyacetone_Kinase"/>
</dbReference>
<gene>
    <name evidence="15" type="ORF">DB88DRAFT_489524</name>
</gene>
<dbReference type="Gene3D" id="3.40.50.10440">
    <property type="entry name" value="Dihydroxyacetone kinase, domain 1"/>
    <property type="match status" value="1"/>
</dbReference>
<comment type="caution">
    <text evidence="15">The sequence shown here is derived from an EMBL/GenBank/DDBJ whole genome shotgun (WGS) entry which is preliminary data.</text>
</comment>
<evidence type="ECO:0000256" key="9">
    <source>
        <dbReference type="ARBA" id="ARBA00047974"/>
    </source>
</evidence>
<dbReference type="Gene3D" id="3.30.1180.20">
    <property type="entry name" value="Dihydroxyacetone kinase, domain 2"/>
    <property type="match status" value="1"/>
</dbReference>
<keyword evidence="4" id="KW-0808">Transferase</keyword>
<feature type="domain" description="DhaK" evidence="14">
    <location>
        <begin position="9"/>
        <end position="348"/>
    </location>
</feature>
<evidence type="ECO:0000313" key="16">
    <source>
        <dbReference type="Proteomes" id="UP001182556"/>
    </source>
</evidence>
<keyword evidence="5" id="KW-0547">Nucleotide-binding</keyword>
<dbReference type="PROSITE" id="PS51480">
    <property type="entry name" value="DHAL"/>
    <property type="match status" value="1"/>
</dbReference>
<protein>
    <submittedName>
        <fullName evidence="15">Dihydroxyacetone kinase 1</fullName>
    </submittedName>
</protein>
<dbReference type="GO" id="GO:0004371">
    <property type="term" value="F:glycerone kinase activity"/>
    <property type="evidence" value="ECO:0007669"/>
    <property type="project" value="UniProtKB-EC"/>
</dbReference>
<dbReference type="GO" id="GO:0005829">
    <property type="term" value="C:cytosol"/>
    <property type="evidence" value="ECO:0007669"/>
    <property type="project" value="TreeGrafter"/>
</dbReference>
<evidence type="ECO:0000256" key="12">
    <source>
        <dbReference type="PIRSR" id="PIRSR612734-2"/>
    </source>
</evidence>
<keyword evidence="16" id="KW-1185">Reference proteome</keyword>
<comment type="similarity">
    <text evidence="3">Belongs to the dihydroxyacetone kinase (DAK) family.</text>
</comment>
<dbReference type="Pfam" id="PF02733">
    <property type="entry name" value="Dak1"/>
    <property type="match status" value="1"/>
</dbReference>
<evidence type="ECO:0000256" key="8">
    <source>
        <dbReference type="ARBA" id="ARBA00022840"/>
    </source>
</evidence>
<evidence type="ECO:0000313" key="15">
    <source>
        <dbReference type="EMBL" id="KAK1924227.1"/>
    </source>
</evidence>
<evidence type="ECO:0000256" key="6">
    <source>
        <dbReference type="ARBA" id="ARBA00022777"/>
    </source>
</evidence>
<proteinExistence type="inferred from homology"/>
<comment type="catalytic activity">
    <reaction evidence="10">
        <text>dihydroxyacetone + ATP = dihydroxyacetone phosphate + ADP + H(+)</text>
        <dbReference type="Rhea" id="RHEA:15773"/>
        <dbReference type="ChEBI" id="CHEBI:15378"/>
        <dbReference type="ChEBI" id="CHEBI:16016"/>
        <dbReference type="ChEBI" id="CHEBI:30616"/>
        <dbReference type="ChEBI" id="CHEBI:57642"/>
        <dbReference type="ChEBI" id="CHEBI:456216"/>
        <dbReference type="EC" id="2.7.1.29"/>
    </reaction>
</comment>
<organism evidence="15 16">
    <name type="scientific">Papiliotrema laurentii</name>
    <name type="common">Cryptococcus laurentii</name>
    <dbReference type="NCBI Taxonomy" id="5418"/>
    <lineage>
        <taxon>Eukaryota</taxon>
        <taxon>Fungi</taxon>
        <taxon>Dikarya</taxon>
        <taxon>Basidiomycota</taxon>
        <taxon>Agaricomycotina</taxon>
        <taxon>Tremellomycetes</taxon>
        <taxon>Tremellales</taxon>
        <taxon>Rhynchogastremaceae</taxon>
        <taxon>Papiliotrema</taxon>
    </lineage>
</organism>
<comment type="pathway">
    <text evidence="2">Polyol metabolism; glycerol fermentation; glycerone phosphate from glycerol (oxidative route): step 2/2.</text>
</comment>
<evidence type="ECO:0000259" key="13">
    <source>
        <dbReference type="PROSITE" id="PS51480"/>
    </source>
</evidence>
<comment type="function">
    <text evidence="1">Catalyzes both the phosphorylation of dihydroxyacetone and of glyceraldehyde.</text>
</comment>
<evidence type="ECO:0000256" key="7">
    <source>
        <dbReference type="ARBA" id="ARBA00022798"/>
    </source>
</evidence>
<feature type="binding site" evidence="12">
    <location>
        <position position="109"/>
    </location>
    <ligand>
        <name>substrate</name>
    </ligand>
</feature>
<evidence type="ECO:0000256" key="4">
    <source>
        <dbReference type="ARBA" id="ARBA00022679"/>
    </source>
</evidence>
<dbReference type="GO" id="GO:0005524">
    <property type="term" value="F:ATP binding"/>
    <property type="evidence" value="ECO:0007669"/>
    <property type="project" value="UniProtKB-KW"/>
</dbReference>
<reference evidence="15" key="1">
    <citation type="submission" date="2023-02" db="EMBL/GenBank/DDBJ databases">
        <title>Identification and recombinant expression of a fungal hydrolase from Papiliotrema laurentii that hydrolyzes apple cutin and clears colloidal polyester polyurethane.</title>
        <authorList>
            <consortium name="DOE Joint Genome Institute"/>
            <person name="Roman V.A."/>
            <person name="Bojanowski C."/>
            <person name="Crable B.R."/>
            <person name="Wagner D.N."/>
            <person name="Hung C.S."/>
            <person name="Nadeau L.J."/>
            <person name="Schratz L."/>
            <person name="Haridas S."/>
            <person name="Pangilinan J."/>
            <person name="Lipzen A."/>
            <person name="Na H."/>
            <person name="Yan M."/>
            <person name="Ng V."/>
            <person name="Grigoriev I.V."/>
            <person name="Spatafora J.W."/>
            <person name="Barlow D."/>
            <person name="Biffinger J."/>
            <person name="Kelley-Loughnane N."/>
            <person name="Varaljay V.A."/>
            <person name="Crookes-Goodson W.J."/>
        </authorList>
    </citation>
    <scope>NUCLEOTIDE SEQUENCE</scope>
    <source>
        <strain evidence="15">5307AH</strain>
    </source>
</reference>
<evidence type="ECO:0000256" key="5">
    <source>
        <dbReference type="ARBA" id="ARBA00022741"/>
    </source>
</evidence>
<dbReference type="Proteomes" id="UP001182556">
    <property type="component" value="Unassembled WGS sequence"/>
</dbReference>
<name>A0AAD9CY39_PAPLA</name>
<evidence type="ECO:0000256" key="11">
    <source>
        <dbReference type="PIRSR" id="PIRSR612734-1"/>
    </source>
</evidence>
<evidence type="ECO:0000256" key="10">
    <source>
        <dbReference type="ARBA" id="ARBA00048898"/>
    </source>
</evidence>
<accession>A0AAD9CY39</accession>